<sequence length="576" mass="65478">MSPKRQQDTKIRKAQTKRVKPATAKRRSNKGCESCKRLKIKCDEARPACEYCCHRRRVCVYPHDKDVSISPSSSLPEFEDAQVSSVPIEQEQPSQSESPPLEVGAYDHYVTPLALSLQTDPDGFISPNSYHLDSSLTQRLNSVKSQLGVSSLELRLLKFFQDFGSSFFTLGAMPELEPIWTIDVPQLWKTSEMLRNSLYALSAVKLWSFYQSGSLDGSGISMSGIDAIVEIIGDPYDQNVDSQTDGNMINLVDRSYPGNRYSNGDFQIFQKISGYFIKALDSLNSHGTEPDFDSNLTLFISNIVLFAFLSIHPAPPIKLVKFKDEDTNFGIELGATHSHKSDDVAVLDALGIFRTLSTSMGNCFGYLVGTRFAHLGYFESPHVEVDGAVSSLFPFLEHLKRYVKLLFDNSSIYNLNYLTYINALNILRTNCYAAFTGNHPIPIFKSVLQLSDDAHFIDLIRQKDHTACKIFYYYTSLCSIFVFKMFPVNSMWDEFNQFYRLHCFNSFGTWSEDSVDENLFKLAEYIDINRDLFFTKRHRYMGMLASIGNNDVQYKNELGNLVSIDLKQININWNML</sequence>
<evidence type="ECO:0000259" key="2">
    <source>
        <dbReference type="PROSITE" id="PS50048"/>
    </source>
</evidence>
<feature type="compositionally biased region" description="Low complexity" evidence="1">
    <location>
        <begin position="89"/>
        <end position="100"/>
    </location>
</feature>
<dbReference type="InterPro" id="IPR052400">
    <property type="entry name" value="Zn2-C6_fungal_TF"/>
</dbReference>
<gene>
    <name evidence="3" type="ORF">WICPIJ_004743</name>
</gene>
<comment type="caution">
    <text evidence="3">The sequence shown here is derived from an EMBL/GenBank/DDBJ whole genome shotgun (WGS) entry which is preliminary data.</text>
</comment>
<keyword evidence="4" id="KW-1185">Reference proteome</keyword>
<dbReference type="SUPFAM" id="SSF57701">
    <property type="entry name" value="Zn2/Cys6 DNA-binding domain"/>
    <property type="match status" value="1"/>
</dbReference>
<feature type="compositionally biased region" description="Basic and acidic residues" evidence="1">
    <location>
        <begin position="1"/>
        <end position="11"/>
    </location>
</feature>
<feature type="compositionally biased region" description="Basic residues" evidence="1">
    <location>
        <begin position="12"/>
        <end position="29"/>
    </location>
</feature>
<dbReference type="Proteomes" id="UP000774326">
    <property type="component" value="Unassembled WGS sequence"/>
</dbReference>
<name>A0A9P8Q4V7_WICPI</name>
<feature type="domain" description="Zn(2)-C6 fungal-type" evidence="2">
    <location>
        <begin position="31"/>
        <end position="61"/>
    </location>
</feature>
<feature type="region of interest" description="Disordered" evidence="1">
    <location>
        <begin position="69"/>
        <end position="100"/>
    </location>
</feature>
<dbReference type="Gene3D" id="4.10.240.10">
    <property type="entry name" value="Zn(2)-C6 fungal-type DNA-binding domain"/>
    <property type="match status" value="1"/>
</dbReference>
<evidence type="ECO:0000313" key="3">
    <source>
        <dbReference type="EMBL" id="KAH3684268.1"/>
    </source>
</evidence>
<organism evidence="3 4">
    <name type="scientific">Wickerhamomyces pijperi</name>
    <name type="common">Yeast</name>
    <name type="synonym">Pichia pijperi</name>
    <dbReference type="NCBI Taxonomy" id="599730"/>
    <lineage>
        <taxon>Eukaryota</taxon>
        <taxon>Fungi</taxon>
        <taxon>Dikarya</taxon>
        <taxon>Ascomycota</taxon>
        <taxon>Saccharomycotina</taxon>
        <taxon>Saccharomycetes</taxon>
        <taxon>Phaffomycetales</taxon>
        <taxon>Wickerhamomycetaceae</taxon>
        <taxon>Wickerhamomyces</taxon>
    </lineage>
</organism>
<dbReference type="PANTHER" id="PTHR47657:SF7">
    <property type="entry name" value="STEROL REGULATORY ELEMENT-BINDING PROTEIN ECM22"/>
    <property type="match status" value="1"/>
</dbReference>
<accession>A0A9P8Q4V7</accession>
<dbReference type="InterPro" id="IPR001138">
    <property type="entry name" value="Zn2Cys6_DnaBD"/>
</dbReference>
<evidence type="ECO:0000256" key="1">
    <source>
        <dbReference type="SAM" id="MobiDB-lite"/>
    </source>
</evidence>
<dbReference type="CDD" id="cd00067">
    <property type="entry name" value="GAL4"/>
    <property type="match status" value="1"/>
</dbReference>
<dbReference type="InterPro" id="IPR036864">
    <property type="entry name" value="Zn2-C6_fun-type_DNA-bd_sf"/>
</dbReference>
<evidence type="ECO:0000313" key="4">
    <source>
        <dbReference type="Proteomes" id="UP000774326"/>
    </source>
</evidence>
<dbReference type="GO" id="GO:0000981">
    <property type="term" value="F:DNA-binding transcription factor activity, RNA polymerase II-specific"/>
    <property type="evidence" value="ECO:0007669"/>
    <property type="project" value="InterPro"/>
</dbReference>
<dbReference type="OrthoDB" id="3546279at2759"/>
<proteinExistence type="predicted"/>
<dbReference type="EMBL" id="JAEUBG010002638">
    <property type="protein sequence ID" value="KAH3684268.1"/>
    <property type="molecule type" value="Genomic_DNA"/>
</dbReference>
<dbReference type="AlphaFoldDB" id="A0A9P8Q4V7"/>
<reference evidence="3" key="2">
    <citation type="submission" date="2021-01" db="EMBL/GenBank/DDBJ databases">
        <authorList>
            <person name="Schikora-Tamarit M.A."/>
        </authorList>
    </citation>
    <scope>NUCLEOTIDE SEQUENCE</scope>
    <source>
        <strain evidence="3">CBS2887</strain>
    </source>
</reference>
<protein>
    <recommendedName>
        <fullName evidence="2">Zn(2)-C6 fungal-type domain-containing protein</fullName>
    </recommendedName>
</protein>
<reference evidence="3" key="1">
    <citation type="journal article" date="2021" name="Open Biol.">
        <title>Shared evolutionary footprints suggest mitochondrial oxidative damage underlies multiple complex I losses in fungi.</title>
        <authorList>
            <person name="Schikora-Tamarit M.A."/>
            <person name="Marcet-Houben M."/>
            <person name="Nosek J."/>
            <person name="Gabaldon T."/>
        </authorList>
    </citation>
    <scope>NUCLEOTIDE SEQUENCE</scope>
    <source>
        <strain evidence="3">CBS2887</strain>
    </source>
</reference>
<dbReference type="PROSITE" id="PS50048">
    <property type="entry name" value="ZN2_CY6_FUNGAL_2"/>
    <property type="match status" value="1"/>
</dbReference>
<dbReference type="GO" id="GO:0008270">
    <property type="term" value="F:zinc ion binding"/>
    <property type="evidence" value="ECO:0007669"/>
    <property type="project" value="InterPro"/>
</dbReference>
<dbReference type="PROSITE" id="PS00463">
    <property type="entry name" value="ZN2_CY6_FUNGAL_1"/>
    <property type="match status" value="1"/>
</dbReference>
<dbReference type="PANTHER" id="PTHR47657">
    <property type="entry name" value="STEROL REGULATORY ELEMENT-BINDING PROTEIN ECM22"/>
    <property type="match status" value="1"/>
</dbReference>
<dbReference type="SMART" id="SM00066">
    <property type="entry name" value="GAL4"/>
    <property type="match status" value="1"/>
</dbReference>
<feature type="region of interest" description="Disordered" evidence="1">
    <location>
        <begin position="1"/>
        <end position="31"/>
    </location>
</feature>